<keyword evidence="8" id="KW-0067">ATP-binding</keyword>
<dbReference type="RefSeq" id="WP_039662649.1">
    <property type="nucleotide sequence ID" value="NZ_CP007772.1"/>
</dbReference>
<evidence type="ECO:0000256" key="5">
    <source>
        <dbReference type="ARBA" id="ARBA00022679"/>
    </source>
</evidence>
<evidence type="ECO:0000256" key="6">
    <source>
        <dbReference type="ARBA" id="ARBA00022741"/>
    </source>
</evidence>
<feature type="domain" description="7,8-dihydro-6-hydroxymethylpterin-pyrophosphokinase" evidence="13">
    <location>
        <begin position="113"/>
        <end position="124"/>
    </location>
</feature>
<dbReference type="EC" id="2.7.6.3" evidence="3"/>
<dbReference type="SUPFAM" id="SSF55083">
    <property type="entry name" value="6-hydroxymethyl-7,8-dihydropterin pyrophosphokinase, HPPK"/>
    <property type="match status" value="1"/>
</dbReference>
<dbReference type="InterPro" id="IPR000550">
    <property type="entry name" value="Hppk"/>
</dbReference>
<dbReference type="PANTHER" id="PTHR43071:SF1">
    <property type="entry name" value="2-AMINO-4-HYDROXY-6-HYDROXYMETHYLDIHYDROPTERIDINE PYROPHOSPHOKINASE"/>
    <property type="match status" value="1"/>
</dbReference>
<protein>
    <recommendedName>
        <fullName evidence="4">2-amino-4-hydroxy-6-hydroxymethyldihydropteridine pyrophosphokinase</fullName>
        <ecNumber evidence="3">2.7.6.3</ecNumber>
    </recommendedName>
    <alternativeName>
        <fullName evidence="11">6-hydroxymethyl-7,8-dihydropterin pyrophosphokinase</fullName>
    </alternativeName>
    <alternativeName>
        <fullName evidence="12">7,8-dihydro-6-hydroxymethylpterin-pyrophosphokinase</fullName>
    </alternativeName>
</protein>
<dbReference type="NCBIfam" id="TIGR01498">
    <property type="entry name" value="folK"/>
    <property type="match status" value="1"/>
</dbReference>
<dbReference type="Pfam" id="PF01288">
    <property type="entry name" value="HPPK"/>
    <property type="match status" value="1"/>
</dbReference>
<dbReference type="GO" id="GO:0003848">
    <property type="term" value="F:2-amino-4-hydroxy-6-hydroxymethyldihydropteridine diphosphokinase activity"/>
    <property type="evidence" value="ECO:0007669"/>
    <property type="project" value="UniProtKB-EC"/>
</dbReference>
<evidence type="ECO:0000256" key="10">
    <source>
        <dbReference type="ARBA" id="ARBA00029409"/>
    </source>
</evidence>
<dbReference type="GO" id="GO:0046656">
    <property type="term" value="P:folic acid biosynthetic process"/>
    <property type="evidence" value="ECO:0007669"/>
    <property type="project" value="UniProtKB-KW"/>
</dbReference>
<evidence type="ECO:0000313" key="14">
    <source>
        <dbReference type="EMBL" id="AJC90138.1"/>
    </source>
</evidence>
<name>A0A0A8H7M8_9BACT</name>
<dbReference type="EMBL" id="CP007772">
    <property type="protein sequence ID" value="AJC90138.1"/>
    <property type="molecule type" value="Genomic_DNA"/>
</dbReference>
<dbReference type="AlphaFoldDB" id="A0A0A8H7M8"/>
<dbReference type="InterPro" id="IPR035907">
    <property type="entry name" value="Hppk_sf"/>
</dbReference>
<evidence type="ECO:0000256" key="12">
    <source>
        <dbReference type="ARBA" id="ARBA00033413"/>
    </source>
</evidence>
<dbReference type="KEGG" id="csm:CSUB8521_0241"/>
<dbReference type="Gene3D" id="3.30.70.560">
    <property type="entry name" value="7,8-Dihydro-6-hydroxymethylpterin-pyrophosphokinase HPPK"/>
    <property type="match status" value="1"/>
</dbReference>
<organism evidence="14 15">
    <name type="scientific">Campylobacter subantarcticus LMG 24374</name>
    <dbReference type="NCBI Taxonomy" id="1388751"/>
    <lineage>
        <taxon>Bacteria</taxon>
        <taxon>Pseudomonadati</taxon>
        <taxon>Campylobacterota</taxon>
        <taxon>Epsilonproteobacteria</taxon>
        <taxon>Campylobacterales</taxon>
        <taxon>Campylobacteraceae</taxon>
        <taxon>Campylobacter</taxon>
    </lineage>
</organism>
<evidence type="ECO:0000256" key="7">
    <source>
        <dbReference type="ARBA" id="ARBA00022777"/>
    </source>
</evidence>
<evidence type="ECO:0000256" key="11">
    <source>
        <dbReference type="ARBA" id="ARBA00029766"/>
    </source>
</evidence>
<evidence type="ECO:0000256" key="9">
    <source>
        <dbReference type="ARBA" id="ARBA00022909"/>
    </source>
</evidence>
<dbReference type="HOGENOM" id="CLU_097916_5_0_7"/>
<keyword evidence="5 14" id="KW-0808">Transferase</keyword>
<evidence type="ECO:0000256" key="4">
    <source>
        <dbReference type="ARBA" id="ARBA00016218"/>
    </source>
</evidence>
<dbReference type="OrthoDB" id="9808041at2"/>
<accession>A0A0A8H7M8</accession>
<keyword evidence="7 14" id="KW-0418">Kinase</keyword>
<comment type="pathway">
    <text evidence="1">Cofactor biosynthesis; tetrahydrofolate biosynthesis; 2-amino-4-hydroxy-6-hydroxymethyl-7,8-dihydropteridine diphosphate from 7,8-dihydroneopterin triphosphate: step 4/4.</text>
</comment>
<dbReference type="PANTHER" id="PTHR43071">
    <property type="entry name" value="2-AMINO-4-HYDROXY-6-HYDROXYMETHYLDIHYDROPTERIDINE PYROPHOSPHOKINASE"/>
    <property type="match status" value="1"/>
</dbReference>
<comment type="function">
    <text evidence="10">Catalyzes the transfer of pyrophosphate from adenosine triphosphate (ATP) to 6-hydroxymethyl-7,8-dihydropterin, an enzymatic step in folate biosynthesis pathway.</text>
</comment>
<sequence length="157" mass="18481">MLIKGARRVEKIRFFPFYSKADKKGKYIAIIGLGSNIEDEKKRFRALFRHLMQDRRLQVLQTSPFLINKAFGFEDQKDFTNAVMVVSTSLHARALLKVLFFYEFKFRRKRTFKNAPRTLDLDLLYFSKKARKDEYCTVPHVGVNDRISVTLPLGLLR</sequence>
<comment type="similarity">
    <text evidence="2">Belongs to the HPPK family.</text>
</comment>
<evidence type="ECO:0000259" key="13">
    <source>
        <dbReference type="PROSITE" id="PS00794"/>
    </source>
</evidence>
<dbReference type="PROSITE" id="PS00794">
    <property type="entry name" value="HPPK"/>
    <property type="match status" value="1"/>
</dbReference>
<evidence type="ECO:0000256" key="8">
    <source>
        <dbReference type="ARBA" id="ARBA00022840"/>
    </source>
</evidence>
<evidence type="ECO:0000313" key="15">
    <source>
        <dbReference type="Proteomes" id="UP000031135"/>
    </source>
</evidence>
<dbReference type="Proteomes" id="UP000031135">
    <property type="component" value="Chromosome"/>
</dbReference>
<evidence type="ECO:0000256" key="2">
    <source>
        <dbReference type="ARBA" id="ARBA00005810"/>
    </source>
</evidence>
<dbReference type="GO" id="GO:0016301">
    <property type="term" value="F:kinase activity"/>
    <property type="evidence" value="ECO:0007669"/>
    <property type="project" value="UniProtKB-KW"/>
</dbReference>
<dbReference type="CDD" id="cd00483">
    <property type="entry name" value="HPPK"/>
    <property type="match status" value="1"/>
</dbReference>
<dbReference type="GO" id="GO:0046654">
    <property type="term" value="P:tetrahydrofolate biosynthetic process"/>
    <property type="evidence" value="ECO:0007669"/>
    <property type="project" value="UniProtKB-UniPathway"/>
</dbReference>
<proteinExistence type="inferred from homology"/>
<reference evidence="14 15" key="1">
    <citation type="journal article" date="2014" name="Genome Biol. Evol.">
        <title>Comparative Genomics of the Campylobacter lari Group.</title>
        <authorList>
            <person name="Miller W.G."/>
            <person name="Yee E."/>
            <person name="Chapman M.H."/>
            <person name="Smith T.P."/>
            <person name="Bono J.L."/>
            <person name="Huynh S."/>
            <person name="Parker C.T."/>
            <person name="Vandamme P."/>
            <person name="Luong K."/>
            <person name="Korlach J."/>
        </authorList>
    </citation>
    <scope>NUCLEOTIDE SEQUENCE [LARGE SCALE GENOMIC DNA]</scope>
    <source>
        <strain evidence="14 15">LMG 24374</strain>
    </source>
</reference>
<evidence type="ECO:0000256" key="3">
    <source>
        <dbReference type="ARBA" id="ARBA00013253"/>
    </source>
</evidence>
<gene>
    <name evidence="14" type="primary">folK</name>
    <name evidence="14" type="ORF">CSUB8521_0241</name>
</gene>
<dbReference type="GO" id="GO:0005524">
    <property type="term" value="F:ATP binding"/>
    <property type="evidence" value="ECO:0007669"/>
    <property type="project" value="UniProtKB-KW"/>
</dbReference>
<keyword evidence="9" id="KW-0289">Folate biosynthesis</keyword>
<keyword evidence="6" id="KW-0547">Nucleotide-binding</keyword>
<evidence type="ECO:0000256" key="1">
    <source>
        <dbReference type="ARBA" id="ARBA00005051"/>
    </source>
</evidence>
<dbReference type="UniPathway" id="UPA00077">
    <property type="reaction ID" value="UER00155"/>
</dbReference>